<protein>
    <recommendedName>
        <fullName evidence="1">DUF6895 domain-containing protein</fullName>
    </recommendedName>
</protein>
<gene>
    <name evidence="2" type="ORF">ABGF40_07540</name>
</gene>
<feature type="domain" description="DUF6895" evidence="1">
    <location>
        <begin position="64"/>
        <end position="227"/>
    </location>
</feature>
<evidence type="ECO:0000259" key="1">
    <source>
        <dbReference type="Pfam" id="PF21836"/>
    </source>
</evidence>
<dbReference type="EMBL" id="JBFNFH010000021">
    <property type="protein sequence ID" value="MFM1525508.1"/>
    <property type="molecule type" value="Genomic_DNA"/>
</dbReference>
<evidence type="ECO:0000313" key="2">
    <source>
        <dbReference type="EMBL" id="MFM1525508.1"/>
    </source>
</evidence>
<dbReference type="Proteomes" id="UP001629536">
    <property type="component" value="Unassembled WGS sequence"/>
</dbReference>
<accession>A0ABW9F8Q4</accession>
<name>A0ABW9F8Q4_9FIRM</name>
<evidence type="ECO:0000313" key="3">
    <source>
        <dbReference type="Proteomes" id="UP001629536"/>
    </source>
</evidence>
<reference evidence="2 3" key="1">
    <citation type="journal article" date="2024" name="Front. Microbiol.">
        <title>Pangenomic and biochemical analyses of Helcococcus ovis reveal widespread tetracycline resistance and a novel bacterial species, Helcococcus bovis.</title>
        <authorList>
            <person name="Cunha F."/>
            <person name="Zhai Y."/>
            <person name="Casaro S."/>
            <person name="Jones K.L."/>
            <person name="Hernandez M."/>
            <person name="Bisinotto R.S."/>
            <person name="Kariyawasam S."/>
            <person name="Brown M.B."/>
            <person name="Phillips A."/>
            <person name="Jeong K.C."/>
            <person name="Galvao K.N."/>
        </authorList>
    </citation>
    <scope>NUCLEOTIDE SEQUENCE [LARGE SCALE GENOMIC DNA]</scope>
    <source>
        <strain evidence="2 3">KG197</strain>
    </source>
</reference>
<feature type="non-terminal residue" evidence="2">
    <location>
        <position position="1"/>
    </location>
</feature>
<organism evidence="2 3">
    <name type="scientific">Helcococcus bovis</name>
    <dbReference type="NCBI Taxonomy" id="3153252"/>
    <lineage>
        <taxon>Bacteria</taxon>
        <taxon>Bacillati</taxon>
        <taxon>Bacillota</taxon>
        <taxon>Tissierellia</taxon>
        <taxon>Tissierellales</taxon>
        <taxon>Peptoniphilaceae</taxon>
        <taxon>Helcococcus</taxon>
    </lineage>
</organism>
<dbReference type="InterPro" id="IPR054190">
    <property type="entry name" value="DUF6895"/>
</dbReference>
<comment type="caution">
    <text evidence="2">The sequence shown here is derived from an EMBL/GenBank/DDBJ whole genome shotgun (WGS) entry which is preliminary data.</text>
</comment>
<keyword evidence="3" id="KW-1185">Reference proteome</keyword>
<proteinExistence type="predicted"/>
<sequence length="236" mass="28152">SEFYIKINKLIDNKIKSYSWDDLLIRNSSLFPALIYIDSFNIDMHKKSVFDESLPSFFSYLNLRAPYRMLEIYTYIYLYYKSKSNNNIEEILKKNILGKKKNINLLNYMDIYSITHELFYIHLLIKNNNLISIYFDKEKKFIKSYLLGIITFINLEGHFDLLIELILCLALFDFKFSYDEIFVIEKSLENILQNTKKSGGIIPHKKYNKKIDIDFFDLYHTTSVAKGMVDAWKKKL</sequence>
<dbReference type="Pfam" id="PF21836">
    <property type="entry name" value="DUF6895"/>
    <property type="match status" value="1"/>
</dbReference>
<dbReference type="RefSeq" id="WP_408126895.1">
    <property type="nucleotide sequence ID" value="NZ_JBFNFH010000021.1"/>
</dbReference>